<keyword evidence="4 6" id="KW-1133">Transmembrane helix</keyword>
<evidence type="ECO:0000313" key="8">
    <source>
        <dbReference type="EMBL" id="ADV66001.1"/>
    </source>
</evidence>
<dbReference type="CDD" id="cd17324">
    <property type="entry name" value="MFS_NepI_like"/>
    <property type="match status" value="1"/>
</dbReference>
<dbReference type="Pfam" id="PF07690">
    <property type="entry name" value="MFS_1"/>
    <property type="match status" value="1"/>
</dbReference>
<evidence type="ECO:0000256" key="2">
    <source>
        <dbReference type="ARBA" id="ARBA00022475"/>
    </source>
</evidence>
<keyword evidence="3 6" id="KW-0812">Transmembrane</keyword>
<feature type="domain" description="Major facilitator superfamily (MFS) profile" evidence="7">
    <location>
        <begin position="4"/>
        <end position="383"/>
    </location>
</feature>
<dbReference type="InterPro" id="IPR036259">
    <property type="entry name" value="MFS_trans_sf"/>
</dbReference>
<reference evidence="8 9" key="1">
    <citation type="journal article" date="2011" name="Stand. Genomic Sci.">
        <title>Complete genome sequence of Deinococcus maricopensis type strain (LB-34).</title>
        <authorList>
            <person name="Pukall R."/>
            <person name="Zeytun A."/>
            <person name="Lucas S."/>
            <person name="Lapidus A."/>
            <person name="Hammon N."/>
            <person name="Deshpande S."/>
            <person name="Nolan M."/>
            <person name="Cheng J.F."/>
            <person name="Pitluck S."/>
            <person name="Liolios K."/>
            <person name="Pagani I."/>
            <person name="Mikhailova N."/>
            <person name="Ivanova N."/>
            <person name="Mavromatis K."/>
            <person name="Pati A."/>
            <person name="Tapia R."/>
            <person name="Han C."/>
            <person name="Goodwin L."/>
            <person name="Chen A."/>
            <person name="Palaniappan K."/>
            <person name="Land M."/>
            <person name="Hauser L."/>
            <person name="Chang Y.J."/>
            <person name="Jeffries C.D."/>
            <person name="Brambilla E.M."/>
            <person name="Rohde M."/>
            <person name="Goker M."/>
            <person name="Detter J.C."/>
            <person name="Woyke T."/>
            <person name="Bristow J."/>
            <person name="Eisen J.A."/>
            <person name="Markowitz V."/>
            <person name="Hugenholtz P."/>
            <person name="Kyrpides N.C."/>
            <person name="Klenk H.P."/>
        </authorList>
    </citation>
    <scope>NUCLEOTIDE SEQUENCE [LARGE SCALE GENOMIC DNA]</scope>
    <source>
        <strain evidence="9">DSM 21211 / LMG 22137 / NRRL B-23946 / LB-34</strain>
    </source>
</reference>
<evidence type="ECO:0000256" key="3">
    <source>
        <dbReference type="ARBA" id="ARBA00022692"/>
    </source>
</evidence>
<evidence type="ECO:0000256" key="4">
    <source>
        <dbReference type="ARBA" id="ARBA00022989"/>
    </source>
</evidence>
<keyword evidence="5 6" id="KW-0472">Membrane</keyword>
<organism evidence="8 9">
    <name type="scientific">Deinococcus maricopensis (strain DSM 21211 / LMG 22137 / NRRL B-23946 / LB-34)</name>
    <dbReference type="NCBI Taxonomy" id="709986"/>
    <lineage>
        <taxon>Bacteria</taxon>
        <taxon>Thermotogati</taxon>
        <taxon>Deinococcota</taxon>
        <taxon>Deinococci</taxon>
        <taxon>Deinococcales</taxon>
        <taxon>Deinococcaceae</taxon>
        <taxon>Deinococcus</taxon>
    </lineage>
</organism>
<sequence length="393" mass="40102">MPPALLALAISAFAIGTTEFVIVGLLNTIVADLHTTIPTTGLLVSGYALGVAVGAPILTALTGRLPRKSLLMSLMALFTAANVLAAFADHFTLLLAARLLSAVAHGVFFAIGSTIAAGLVTPEKRASAIATMFAGLTLATALGVPAGTWIGQQLGWRATFWVIAALGALAVAATSTLLPCDLPRSAPARLTDQANVLIHPRLLLVFAMTALGYGGTFVTFTYLGSVLEHLTGFSADMVSVLLLVYGVAIALGNVLGGRVADRHPVRALTALFLAQAAVLLAFTFTAPHAVPAVITLFLMGALAFANVPGLQVYVVQLATRFTPGGVDVASALNIAAFNLGIALGAFVGGLIVQSPLGLGATPWVGAVFVTGGLLLTLLSGRLDRHRAAPAATD</sequence>
<comment type="subcellular location">
    <subcellularLocation>
        <location evidence="1">Cell membrane</location>
        <topology evidence="1">Multi-pass membrane protein</topology>
    </subcellularLocation>
</comment>
<feature type="transmembrane region" description="Helical" evidence="6">
    <location>
        <begin position="358"/>
        <end position="378"/>
    </location>
</feature>
<dbReference type="OrthoDB" id="9788453at2"/>
<feature type="transmembrane region" description="Helical" evidence="6">
    <location>
        <begin position="237"/>
        <end position="255"/>
    </location>
</feature>
<feature type="transmembrane region" description="Helical" evidence="6">
    <location>
        <begin position="70"/>
        <end position="88"/>
    </location>
</feature>
<dbReference type="InterPro" id="IPR011701">
    <property type="entry name" value="MFS"/>
</dbReference>
<dbReference type="GO" id="GO:0005886">
    <property type="term" value="C:plasma membrane"/>
    <property type="evidence" value="ECO:0007669"/>
    <property type="project" value="UniProtKB-SubCell"/>
</dbReference>
<gene>
    <name evidence="8" type="ordered locus">Deima_0340</name>
</gene>
<keyword evidence="9" id="KW-1185">Reference proteome</keyword>
<accession>E8U356</accession>
<reference evidence="9" key="2">
    <citation type="submission" date="2011-01" db="EMBL/GenBank/DDBJ databases">
        <title>The complete genome of Deinococcus maricopensis DSM 21211.</title>
        <authorList>
            <consortium name="US DOE Joint Genome Institute (JGI-PGF)"/>
            <person name="Lucas S."/>
            <person name="Copeland A."/>
            <person name="Lapidus A."/>
            <person name="Goodwin L."/>
            <person name="Pitluck S."/>
            <person name="Kyrpides N."/>
            <person name="Mavromatis K."/>
            <person name="Pagani I."/>
            <person name="Ivanova N."/>
            <person name="Ovchinnikova G."/>
            <person name="Zeytun A."/>
            <person name="Detter J.C."/>
            <person name="Han C."/>
            <person name="Land M."/>
            <person name="Hauser L."/>
            <person name="Markowitz V."/>
            <person name="Cheng J.-F."/>
            <person name="Hugenholtz P."/>
            <person name="Woyke T."/>
            <person name="Wu D."/>
            <person name="Pukall R."/>
            <person name="Gehrich-Schroeter G."/>
            <person name="Brambilla E."/>
            <person name="Klenk H.-P."/>
            <person name="Eisen J.A."/>
        </authorList>
    </citation>
    <scope>NUCLEOTIDE SEQUENCE [LARGE SCALE GENOMIC DNA]</scope>
    <source>
        <strain evidence="9">DSM 21211 / LMG 22137 / NRRL B-23946 / LB-34</strain>
    </source>
</reference>
<dbReference type="PANTHER" id="PTHR43124:SF8">
    <property type="entry name" value="INNER MEMBRANE TRANSPORT PROTEIN YDHP"/>
    <property type="match status" value="1"/>
</dbReference>
<dbReference type="InterPro" id="IPR020846">
    <property type="entry name" value="MFS_dom"/>
</dbReference>
<dbReference type="eggNOG" id="COG2814">
    <property type="taxonomic scope" value="Bacteria"/>
</dbReference>
<dbReference type="PANTHER" id="PTHR43124">
    <property type="entry name" value="PURINE EFFLUX PUMP PBUE"/>
    <property type="match status" value="1"/>
</dbReference>
<proteinExistence type="predicted"/>
<name>E8U356_DEIML</name>
<evidence type="ECO:0000256" key="5">
    <source>
        <dbReference type="ARBA" id="ARBA00023136"/>
    </source>
</evidence>
<feature type="transmembrane region" description="Helical" evidence="6">
    <location>
        <begin position="292"/>
        <end position="314"/>
    </location>
</feature>
<evidence type="ECO:0000256" key="1">
    <source>
        <dbReference type="ARBA" id="ARBA00004651"/>
    </source>
</evidence>
<feature type="transmembrane region" description="Helical" evidence="6">
    <location>
        <begin position="326"/>
        <end position="352"/>
    </location>
</feature>
<protein>
    <submittedName>
        <fullName evidence="8">Major facilitator superfamily MFS_1</fullName>
    </submittedName>
</protein>
<feature type="transmembrane region" description="Helical" evidence="6">
    <location>
        <begin position="44"/>
        <end position="63"/>
    </location>
</feature>
<evidence type="ECO:0000313" key="9">
    <source>
        <dbReference type="Proteomes" id="UP000008635"/>
    </source>
</evidence>
<dbReference type="PROSITE" id="PS50850">
    <property type="entry name" value="MFS"/>
    <property type="match status" value="1"/>
</dbReference>
<dbReference type="EMBL" id="CP002454">
    <property type="protein sequence ID" value="ADV66001.1"/>
    <property type="molecule type" value="Genomic_DNA"/>
</dbReference>
<dbReference type="Proteomes" id="UP000008635">
    <property type="component" value="Chromosome"/>
</dbReference>
<dbReference type="HOGENOM" id="CLU_001265_61_2_0"/>
<evidence type="ECO:0000256" key="6">
    <source>
        <dbReference type="SAM" id="Phobius"/>
    </source>
</evidence>
<dbReference type="Gene3D" id="1.20.1250.20">
    <property type="entry name" value="MFS general substrate transporter like domains"/>
    <property type="match status" value="1"/>
</dbReference>
<feature type="transmembrane region" description="Helical" evidence="6">
    <location>
        <begin position="132"/>
        <end position="152"/>
    </location>
</feature>
<dbReference type="AlphaFoldDB" id="E8U356"/>
<feature type="transmembrane region" description="Helical" evidence="6">
    <location>
        <begin position="267"/>
        <end position="286"/>
    </location>
</feature>
<keyword evidence="2" id="KW-1003">Cell membrane</keyword>
<feature type="transmembrane region" description="Helical" evidence="6">
    <location>
        <begin position="158"/>
        <end position="180"/>
    </location>
</feature>
<feature type="transmembrane region" description="Helical" evidence="6">
    <location>
        <begin position="201"/>
        <end position="225"/>
    </location>
</feature>
<dbReference type="RefSeq" id="WP_013555506.1">
    <property type="nucleotide sequence ID" value="NC_014958.1"/>
</dbReference>
<feature type="transmembrane region" description="Helical" evidence="6">
    <location>
        <begin position="100"/>
        <end position="120"/>
    </location>
</feature>
<dbReference type="KEGG" id="dmr:Deima_0340"/>
<evidence type="ECO:0000259" key="7">
    <source>
        <dbReference type="PROSITE" id="PS50850"/>
    </source>
</evidence>
<dbReference type="GO" id="GO:0022857">
    <property type="term" value="F:transmembrane transporter activity"/>
    <property type="evidence" value="ECO:0007669"/>
    <property type="project" value="InterPro"/>
</dbReference>
<dbReference type="InterPro" id="IPR050189">
    <property type="entry name" value="MFS_Efflux_Transporters"/>
</dbReference>
<dbReference type="SUPFAM" id="SSF103473">
    <property type="entry name" value="MFS general substrate transporter"/>
    <property type="match status" value="1"/>
</dbReference>